<dbReference type="PROSITE" id="PS50878">
    <property type="entry name" value="RT_POL"/>
    <property type="match status" value="1"/>
</dbReference>
<keyword evidence="6 8" id="KW-0695">RNA-directed DNA polymerase</keyword>
<comment type="caution">
    <text evidence="8">The sequence shown here is derived from an EMBL/GenBank/DDBJ whole genome shotgun (WGS) entry which is preliminary data.</text>
</comment>
<dbReference type="CDD" id="cd01647">
    <property type="entry name" value="RT_LTR"/>
    <property type="match status" value="1"/>
</dbReference>
<organism evidence="8 9">
    <name type="scientific">Tanacetum coccineum</name>
    <dbReference type="NCBI Taxonomy" id="301880"/>
    <lineage>
        <taxon>Eukaryota</taxon>
        <taxon>Viridiplantae</taxon>
        <taxon>Streptophyta</taxon>
        <taxon>Embryophyta</taxon>
        <taxon>Tracheophyta</taxon>
        <taxon>Spermatophyta</taxon>
        <taxon>Magnoliopsida</taxon>
        <taxon>eudicotyledons</taxon>
        <taxon>Gunneridae</taxon>
        <taxon>Pentapetalae</taxon>
        <taxon>asterids</taxon>
        <taxon>campanulids</taxon>
        <taxon>Asterales</taxon>
        <taxon>Asteraceae</taxon>
        <taxon>Asteroideae</taxon>
        <taxon>Anthemideae</taxon>
        <taxon>Anthemidinae</taxon>
        <taxon>Tanacetum</taxon>
    </lineage>
</organism>
<evidence type="ECO:0000256" key="3">
    <source>
        <dbReference type="ARBA" id="ARBA00022722"/>
    </source>
</evidence>
<evidence type="ECO:0000256" key="6">
    <source>
        <dbReference type="ARBA" id="ARBA00022918"/>
    </source>
</evidence>
<evidence type="ECO:0000256" key="1">
    <source>
        <dbReference type="ARBA" id="ARBA00022679"/>
    </source>
</evidence>
<keyword evidence="2" id="KW-0548">Nucleotidyltransferase</keyword>
<keyword evidence="3" id="KW-0540">Nuclease</keyword>
<accession>A0ABQ5ERU7</accession>
<dbReference type="Proteomes" id="UP001151760">
    <property type="component" value="Unassembled WGS sequence"/>
</dbReference>
<name>A0ABQ5ERU7_9ASTR</name>
<dbReference type="Pfam" id="PF00078">
    <property type="entry name" value="RVT_1"/>
    <property type="match status" value="1"/>
</dbReference>
<keyword evidence="9" id="KW-1185">Reference proteome</keyword>
<dbReference type="Pfam" id="PF17921">
    <property type="entry name" value="Integrase_H2C2"/>
    <property type="match status" value="1"/>
</dbReference>
<reference evidence="8" key="2">
    <citation type="submission" date="2022-01" db="EMBL/GenBank/DDBJ databases">
        <authorList>
            <person name="Yamashiro T."/>
            <person name="Shiraishi A."/>
            <person name="Satake H."/>
            <person name="Nakayama K."/>
        </authorList>
    </citation>
    <scope>NUCLEOTIDE SEQUENCE</scope>
</reference>
<dbReference type="Gene3D" id="1.10.340.70">
    <property type="match status" value="1"/>
</dbReference>
<dbReference type="PANTHER" id="PTHR37984">
    <property type="entry name" value="PROTEIN CBG26694"/>
    <property type="match status" value="1"/>
</dbReference>
<feature type="non-terminal residue" evidence="8">
    <location>
        <position position="1"/>
    </location>
</feature>
<dbReference type="InterPro" id="IPR041373">
    <property type="entry name" value="RT_RNaseH"/>
</dbReference>
<evidence type="ECO:0000313" key="8">
    <source>
        <dbReference type="EMBL" id="GJT53695.1"/>
    </source>
</evidence>
<keyword evidence="4" id="KW-0255">Endonuclease</keyword>
<evidence type="ECO:0000256" key="2">
    <source>
        <dbReference type="ARBA" id="ARBA00022695"/>
    </source>
</evidence>
<dbReference type="EMBL" id="BQNB010016610">
    <property type="protein sequence ID" value="GJT53695.1"/>
    <property type="molecule type" value="Genomic_DNA"/>
</dbReference>
<evidence type="ECO:0000256" key="4">
    <source>
        <dbReference type="ARBA" id="ARBA00022759"/>
    </source>
</evidence>
<gene>
    <name evidence="8" type="ORF">Tco_0988749</name>
</gene>
<evidence type="ECO:0000256" key="5">
    <source>
        <dbReference type="ARBA" id="ARBA00022801"/>
    </source>
</evidence>
<dbReference type="InterPro" id="IPR043502">
    <property type="entry name" value="DNA/RNA_pol_sf"/>
</dbReference>
<keyword evidence="5" id="KW-0378">Hydrolase</keyword>
<reference evidence="8" key="1">
    <citation type="journal article" date="2022" name="Int. J. Mol. Sci.">
        <title>Draft Genome of Tanacetum Coccineum: Genomic Comparison of Closely Related Tanacetum-Family Plants.</title>
        <authorList>
            <person name="Yamashiro T."/>
            <person name="Shiraishi A."/>
            <person name="Nakayama K."/>
            <person name="Satake H."/>
        </authorList>
    </citation>
    <scope>NUCLEOTIDE SEQUENCE</scope>
</reference>
<dbReference type="Pfam" id="PF17917">
    <property type="entry name" value="RT_RNaseH"/>
    <property type="match status" value="1"/>
</dbReference>
<dbReference type="InterPro" id="IPR000477">
    <property type="entry name" value="RT_dom"/>
</dbReference>
<dbReference type="GO" id="GO:0003964">
    <property type="term" value="F:RNA-directed DNA polymerase activity"/>
    <property type="evidence" value="ECO:0007669"/>
    <property type="project" value="UniProtKB-KW"/>
</dbReference>
<dbReference type="InterPro" id="IPR043128">
    <property type="entry name" value="Rev_trsase/Diguanyl_cyclase"/>
</dbReference>
<dbReference type="Gene3D" id="3.10.20.370">
    <property type="match status" value="1"/>
</dbReference>
<dbReference type="Gene3D" id="3.30.70.270">
    <property type="match status" value="2"/>
</dbReference>
<proteinExistence type="predicted"/>
<dbReference type="SUPFAM" id="SSF56672">
    <property type="entry name" value="DNA/RNA polymerases"/>
    <property type="match status" value="1"/>
</dbReference>
<dbReference type="Gene3D" id="3.10.10.10">
    <property type="entry name" value="HIV Type 1 Reverse Transcriptase, subunit A, domain 1"/>
    <property type="match status" value="2"/>
</dbReference>
<protein>
    <submittedName>
        <fullName evidence="8">Reverse transcriptase domain-containing protein</fullName>
    </submittedName>
</protein>
<feature type="domain" description="Reverse transcriptase" evidence="7">
    <location>
        <begin position="1"/>
        <end position="224"/>
    </location>
</feature>
<dbReference type="InterPro" id="IPR050951">
    <property type="entry name" value="Retrovirus_Pol_polyprotein"/>
</dbReference>
<sequence>FGTFDVIIGMDWLVKHDAIIIFGEKVVRIPYRNKTLIVESDKVLGAALVARAPYFLALSEMRELSVQLQELLKEGFIHPSSSPWGAPVFFVKKKDGSLRMCIDYRKLNKLTVKNRYPLLRIDDLFDQLQAIRTRYGHFEFQVMPFGLTNAPAVFMDLMNRVCKPYLDKFVIVFIDDILVYFKDEEEHTSHLKTILELLKKEKLYVKFSKCDFWLDLKQFLGHVINCNGVYVDPAKIEAIKNWASPTIPTEGKEEKEAFQTLKKKLCSAPILALPEGTKDFVVYCDASLKGYGVVLMQKEKVIAYASRQLKVHEENYTTHDLELGAVVFGFRLWRHYVYGAKCVVFTDHKSLQYILNQKELNLRQRRWIVLLNDYDYEIRYHPGKANIHEAQEEAMKRENVKAENLGRLIKQIFEFRPDGTRCFRNLVWLPRFSGLRDLVMHESHKSKYSIHPGSDKMYQDLKPLYWWPNMKVDIATYVSKCLTCAKVKDNVGNYVFLT</sequence>
<dbReference type="CDD" id="cd09274">
    <property type="entry name" value="RNase_HI_RT_Ty3"/>
    <property type="match status" value="1"/>
</dbReference>
<dbReference type="PANTHER" id="PTHR37984:SF5">
    <property type="entry name" value="PROTEIN NYNRIN-LIKE"/>
    <property type="match status" value="1"/>
</dbReference>
<dbReference type="InterPro" id="IPR041588">
    <property type="entry name" value="Integrase_H2C2"/>
</dbReference>
<evidence type="ECO:0000313" key="9">
    <source>
        <dbReference type="Proteomes" id="UP001151760"/>
    </source>
</evidence>
<keyword evidence="1" id="KW-0808">Transferase</keyword>
<evidence type="ECO:0000259" key="7">
    <source>
        <dbReference type="PROSITE" id="PS50878"/>
    </source>
</evidence>